<dbReference type="GO" id="GO:0097484">
    <property type="term" value="P:dendrite extension"/>
    <property type="evidence" value="ECO:0007669"/>
    <property type="project" value="TreeGrafter"/>
</dbReference>
<dbReference type="EMBL" id="GEFH01004198">
    <property type="protein sequence ID" value="JAP64383.1"/>
    <property type="molecule type" value="mRNA"/>
</dbReference>
<dbReference type="GO" id="GO:0003723">
    <property type="term" value="F:RNA binding"/>
    <property type="evidence" value="ECO:0007669"/>
    <property type="project" value="TreeGrafter"/>
</dbReference>
<evidence type="ECO:0000256" key="1">
    <source>
        <dbReference type="ARBA" id="ARBA00034118"/>
    </source>
</evidence>
<evidence type="ECO:0000313" key="3">
    <source>
        <dbReference type="EMBL" id="JAP64383.1"/>
    </source>
</evidence>
<reference evidence="3" key="1">
    <citation type="journal article" date="2017" name="Ticks Tick Borne Dis.">
        <title>An insight into the sialome of Hyalomma excavatum.</title>
        <authorList>
            <person name="Ribeiro J.M."/>
            <person name="Slovak M."/>
            <person name="Francischetti I.M."/>
        </authorList>
    </citation>
    <scope>NUCLEOTIDE SEQUENCE</scope>
    <source>
        <strain evidence="3">Samish</strain>
        <tissue evidence="3">Salivary glands</tissue>
    </source>
</reference>
<accession>A0A131XB95</accession>
<dbReference type="GO" id="GO:0001099">
    <property type="term" value="F:basal RNA polymerase II transcription machinery binding"/>
    <property type="evidence" value="ECO:0007669"/>
    <property type="project" value="TreeGrafter"/>
</dbReference>
<sequence>MAKSLRSKWKRKMRAKKRERYSVKELAKLKEMLAAAAGSSKTDVDMSDMCTVVDGKQVADRAVETSEPSVSQADGKATTEMDVDKPVRKYNPKTLRDEHGSYPVWMSQRAIRKLKAKQGRGKSRKSSSHKGIKKNKRRKSSR</sequence>
<dbReference type="GO" id="GO:0005730">
    <property type="term" value="C:nucleolus"/>
    <property type="evidence" value="ECO:0007669"/>
    <property type="project" value="TreeGrafter"/>
</dbReference>
<name>A0A131XB95_9ACAR</name>
<protein>
    <submittedName>
        <fullName evidence="3">Uncharacterized protein</fullName>
    </submittedName>
</protein>
<comment type="similarity">
    <text evidence="1">Belongs to the learning-associated protein family.</text>
</comment>
<evidence type="ECO:0000256" key="2">
    <source>
        <dbReference type="SAM" id="MobiDB-lite"/>
    </source>
</evidence>
<feature type="region of interest" description="Disordered" evidence="2">
    <location>
        <begin position="60"/>
        <end position="142"/>
    </location>
</feature>
<organism evidence="3">
    <name type="scientific">Hyalomma excavatum</name>
    <dbReference type="NCBI Taxonomy" id="257692"/>
    <lineage>
        <taxon>Eukaryota</taxon>
        <taxon>Metazoa</taxon>
        <taxon>Ecdysozoa</taxon>
        <taxon>Arthropoda</taxon>
        <taxon>Chelicerata</taxon>
        <taxon>Arachnida</taxon>
        <taxon>Acari</taxon>
        <taxon>Parasitiformes</taxon>
        <taxon>Ixodida</taxon>
        <taxon>Ixodoidea</taxon>
        <taxon>Ixodidae</taxon>
        <taxon>Hyalomminae</taxon>
        <taxon>Hyalomma</taxon>
    </lineage>
</organism>
<dbReference type="PANTHER" id="PTHR34253:SF1">
    <property type="entry name" value="PROTEIN LLP HOMOLOG"/>
    <property type="match status" value="1"/>
</dbReference>
<feature type="compositionally biased region" description="Basic and acidic residues" evidence="2">
    <location>
        <begin position="77"/>
        <end position="87"/>
    </location>
</feature>
<dbReference type="Pfam" id="PF10169">
    <property type="entry name" value="LLPH"/>
    <property type="match status" value="1"/>
</dbReference>
<dbReference type="AlphaFoldDB" id="A0A131XB95"/>
<dbReference type="InterPro" id="IPR018784">
    <property type="entry name" value="LLPH-like"/>
</dbReference>
<feature type="compositionally biased region" description="Basic residues" evidence="2">
    <location>
        <begin position="110"/>
        <end position="142"/>
    </location>
</feature>
<dbReference type="PANTHER" id="PTHR34253">
    <property type="entry name" value="PROTEIN LLP HOMOLOG"/>
    <property type="match status" value="1"/>
</dbReference>
<proteinExistence type="evidence at transcript level"/>